<dbReference type="InterPro" id="IPR002641">
    <property type="entry name" value="PNPLA_dom"/>
</dbReference>
<dbReference type="PANTHER" id="PTHR10728:SF40">
    <property type="entry name" value="PATATIN FAMILY PROTEIN"/>
    <property type="match status" value="1"/>
</dbReference>
<dbReference type="GO" id="GO:0004623">
    <property type="term" value="F:phospholipase A2 activity"/>
    <property type="evidence" value="ECO:0007669"/>
    <property type="project" value="TreeGrafter"/>
</dbReference>
<name>A0A6M7TAY1_9HYPH</name>
<gene>
    <name evidence="1" type="ORF">D3242_10630</name>
</gene>
<dbReference type="GO" id="GO:0046475">
    <property type="term" value="P:glycerophospholipid catabolic process"/>
    <property type="evidence" value="ECO:0007669"/>
    <property type="project" value="TreeGrafter"/>
</dbReference>
<comment type="caution">
    <text evidence="1">The sequence shown here is derived from an EMBL/GenBank/DDBJ whole genome shotgun (WGS) entry which is preliminary data.</text>
</comment>
<dbReference type="GO" id="GO:0005829">
    <property type="term" value="C:cytosol"/>
    <property type="evidence" value="ECO:0007669"/>
    <property type="project" value="TreeGrafter"/>
</dbReference>
<dbReference type="RefSeq" id="WP_064981050.1">
    <property type="nucleotide sequence ID" value="NZ_QZXA01000003.1"/>
</dbReference>
<proteinExistence type="predicted"/>
<dbReference type="Gene3D" id="3.40.1090.10">
    <property type="entry name" value="Cytosolic phospholipase A2 catalytic domain"/>
    <property type="match status" value="2"/>
</dbReference>
<evidence type="ECO:0000313" key="1">
    <source>
        <dbReference type="EMBL" id="RJT35881.1"/>
    </source>
</evidence>
<organism evidence="1 2">
    <name type="scientific">Mesorhizobium jarvisii</name>
    <dbReference type="NCBI Taxonomy" id="1777867"/>
    <lineage>
        <taxon>Bacteria</taxon>
        <taxon>Pseudomonadati</taxon>
        <taxon>Pseudomonadota</taxon>
        <taxon>Alphaproteobacteria</taxon>
        <taxon>Hyphomicrobiales</taxon>
        <taxon>Phyllobacteriaceae</taxon>
        <taxon>Mesorhizobium</taxon>
    </lineage>
</organism>
<dbReference type="AlphaFoldDB" id="A0A6M7TAY1"/>
<dbReference type="SUPFAM" id="SSF52151">
    <property type="entry name" value="FabD/lysophospholipase-like"/>
    <property type="match status" value="1"/>
</dbReference>
<protein>
    <submittedName>
        <fullName evidence="1">Patatin-like phospholipase family protein</fullName>
    </submittedName>
</protein>
<dbReference type="EMBL" id="QZXA01000003">
    <property type="protein sequence ID" value="RJT35881.1"/>
    <property type="molecule type" value="Genomic_DNA"/>
</dbReference>
<dbReference type="PANTHER" id="PTHR10728">
    <property type="entry name" value="CYTOSOLIC PHOSPHOLIPASE A2"/>
    <property type="match status" value="1"/>
</dbReference>
<dbReference type="InterPro" id="IPR016035">
    <property type="entry name" value="Acyl_Trfase/lysoPLipase"/>
</dbReference>
<keyword evidence="2" id="KW-1185">Reference proteome</keyword>
<sequence>MRAESAMPSDTEEASPISFYEVMTAEASVVTRRRELVAARHAPDIKTVNGPAAKPSATQVNVAGADKEDERGNLYPVVKTDRDLTGLACSGGGIRSAAFCMGVLQALESITEKDRPKVFENIDYMSTVSGGGYIGTSLVAGLMQTNGEFPFTSTLGGPETLETQHIRDYSNYLAPKGMIDVVVGLVVVMRGLLINAMIFLAALLTLAWLTILINPTETSLRLPILHKLTQNSGNVFYWSILMAVVLGLVQIGYSIFAFRPSSRTDRMTTLVEREMASRILALFFIVCLLIAFFEFQAYVLAGFFDAAKAPDDCSEINWVGCILIHAPTSLKGLWTVLAGMSAALAAFGNKLIAVAAASKSDDSWTGTARHLASKILLYCLAMVVPILLWCIYLGLSYAGIGAGDTVIGNTRMTYAVLAGVLIVLSLLVTPNANSLHGYYRDRLSRAFLWRLDKLKESARNELAEKSHILADLRKRLKDRQARKRSTDVDQFKLTSLKPGSPGKWADSVWFSPYLLINTAVNLEGSPYLGRRGRSADSFVFSPIYTGSQATGYAATISLERADRNLNLGTAMAISGAAASANMGANTIRILTFSLAALNVRLGYWLPNPRFLRGRTGLRRLLANIAPWYFAKEAIGRVDELTSNVYLTDGGHCDNLGLYELLKRRCKVIVVADAEADPTLDFNSLIRVERYARIDLGILIDLPWSELRRSNALATEDSLVNASTDEARFQGPHVAIGRIDYGGNEHGVLIYIKSCMSGDESDMIRDYRRRYPQFPHQTTLDQFFNEEQFEVYRALGFHATRNFFTGKDHFASLKSCPVPDWPGAVGRALTELNVPGDAVEKIVQRQQDAMI</sequence>
<evidence type="ECO:0000313" key="2">
    <source>
        <dbReference type="Proteomes" id="UP000275530"/>
    </source>
</evidence>
<accession>A0A6M7TAY1</accession>
<reference evidence="1 2" key="1">
    <citation type="submission" date="2018-09" db="EMBL/GenBank/DDBJ databases">
        <title>Mesorhizobium carmichaelinearum sp. nov. isolated from Carmichaelinea spp. root nodules in New Zealand.</title>
        <authorList>
            <person name="De Meyer S.E."/>
        </authorList>
    </citation>
    <scope>NUCLEOTIDE SEQUENCE [LARGE SCALE GENOMIC DNA]</scope>
    <source>
        <strain evidence="1 2">LMG 28313</strain>
    </source>
</reference>
<dbReference type="Proteomes" id="UP000275530">
    <property type="component" value="Unassembled WGS sequence"/>
</dbReference>
<dbReference type="Pfam" id="PF01734">
    <property type="entry name" value="Patatin"/>
    <property type="match status" value="1"/>
</dbReference>